<keyword evidence="2" id="KW-1185">Reference proteome</keyword>
<reference evidence="1 2" key="1">
    <citation type="submission" date="2023-12" db="EMBL/GenBank/DDBJ databases">
        <title>Sinomonas terricola sp. nov, isolated from litchi orchard soil in Guangdong, PR China.</title>
        <authorList>
            <person name="Jiaxin W."/>
            <person name="Yang Z."/>
            <person name="Honghui Z."/>
        </authorList>
    </citation>
    <scope>NUCLEOTIDE SEQUENCE [LARGE SCALE GENOMIC DNA]</scope>
    <source>
        <strain evidence="1 2">JGH33</strain>
    </source>
</reference>
<gene>
    <name evidence="1" type="ORF">SPF06_07125</name>
</gene>
<organism evidence="1 2">
    <name type="scientific">Sinomonas terricola</name>
    <dbReference type="NCBI Taxonomy" id="3110330"/>
    <lineage>
        <taxon>Bacteria</taxon>
        <taxon>Bacillati</taxon>
        <taxon>Actinomycetota</taxon>
        <taxon>Actinomycetes</taxon>
        <taxon>Micrococcales</taxon>
        <taxon>Micrococcaceae</taxon>
        <taxon>Sinomonas</taxon>
    </lineage>
</organism>
<evidence type="ECO:0000313" key="2">
    <source>
        <dbReference type="Proteomes" id="UP001304769"/>
    </source>
</evidence>
<dbReference type="Proteomes" id="UP001304769">
    <property type="component" value="Unassembled WGS sequence"/>
</dbReference>
<dbReference type="EMBL" id="JAYGGQ010000004">
    <property type="protein sequence ID" value="MEA5454489.1"/>
    <property type="molecule type" value="Genomic_DNA"/>
</dbReference>
<sequence>MSTLTDTELTAWIVELRHKATAAHQAAAVATGDESTRTMLATAADIARRREEFVRSRALVRSTCSWCDSIGELCDECKGLPDGASR</sequence>
<comment type="caution">
    <text evidence="1">The sequence shown here is derived from an EMBL/GenBank/DDBJ whole genome shotgun (WGS) entry which is preliminary data.</text>
</comment>
<accession>A0ABU5T498</accession>
<protein>
    <submittedName>
        <fullName evidence="1">Uncharacterized protein</fullName>
    </submittedName>
</protein>
<dbReference type="RefSeq" id="WP_323278335.1">
    <property type="nucleotide sequence ID" value="NZ_JAYGGQ010000004.1"/>
</dbReference>
<evidence type="ECO:0000313" key="1">
    <source>
        <dbReference type="EMBL" id="MEA5454489.1"/>
    </source>
</evidence>
<name>A0ABU5T498_9MICC</name>
<proteinExistence type="predicted"/>